<dbReference type="SUPFAM" id="SSF74731">
    <property type="entry name" value="Ribosomal protein L20"/>
    <property type="match status" value="1"/>
</dbReference>
<keyword evidence="4 7" id="KW-0689">Ribosomal protein</keyword>
<keyword evidence="2 7" id="KW-0699">rRNA-binding</keyword>
<proteinExistence type="inferred from homology"/>
<dbReference type="PRINTS" id="PR00062">
    <property type="entry name" value="RIBOSOMALL20"/>
</dbReference>
<dbReference type="GO" id="GO:0003735">
    <property type="term" value="F:structural constituent of ribosome"/>
    <property type="evidence" value="ECO:0007669"/>
    <property type="project" value="InterPro"/>
</dbReference>
<comment type="similarity">
    <text evidence="1 7 8">Belongs to the bacterial ribosomal protein bL20 family.</text>
</comment>
<comment type="function">
    <text evidence="7 8">Binds directly to 23S ribosomal RNA and is necessary for the in vitro assembly process of the 50S ribosomal subunit. It is not involved in the protein synthesizing functions of that subunit.</text>
</comment>
<evidence type="ECO:0000256" key="8">
    <source>
        <dbReference type="RuleBase" id="RU000560"/>
    </source>
</evidence>
<organism evidence="9 10">
    <name type="scientific">Candidatus Blackburnbacteria bacterium RIFCSPHIGHO2_01_FULL_43_15b</name>
    <dbReference type="NCBI Taxonomy" id="1797513"/>
    <lineage>
        <taxon>Bacteria</taxon>
        <taxon>Candidatus Blackburniibacteriota</taxon>
    </lineage>
</organism>
<dbReference type="GO" id="GO:0006412">
    <property type="term" value="P:translation"/>
    <property type="evidence" value="ECO:0007669"/>
    <property type="project" value="InterPro"/>
</dbReference>
<evidence type="ECO:0000313" key="10">
    <source>
        <dbReference type="Proteomes" id="UP000177967"/>
    </source>
</evidence>
<dbReference type="NCBIfam" id="TIGR01032">
    <property type="entry name" value="rplT_bact"/>
    <property type="match status" value="1"/>
</dbReference>
<sequence>MARTKTGFTRKRKHNKILNAAKGFRQARRRRYKVAKEAVLHAGHYAYVGRKKRKKDLRRLWIVRLNAAVREQGLSYSKFIAGLKKANVQMDRKILSNIAISDPQTFTEIVNKVKSA</sequence>
<dbReference type="PROSITE" id="PS00937">
    <property type="entry name" value="RIBOSOMAL_L20"/>
    <property type="match status" value="1"/>
</dbReference>
<evidence type="ECO:0000313" key="9">
    <source>
        <dbReference type="EMBL" id="OGY07973.1"/>
    </source>
</evidence>
<dbReference type="InterPro" id="IPR049946">
    <property type="entry name" value="RIBOSOMAL_L20_CS"/>
</dbReference>
<dbReference type="GO" id="GO:0019843">
    <property type="term" value="F:rRNA binding"/>
    <property type="evidence" value="ECO:0007669"/>
    <property type="project" value="UniProtKB-UniRule"/>
</dbReference>
<dbReference type="Gene3D" id="1.10.1900.20">
    <property type="entry name" value="Ribosomal protein L20"/>
    <property type="match status" value="1"/>
</dbReference>
<evidence type="ECO:0000256" key="6">
    <source>
        <dbReference type="ARBA" id="ARBA00035172"/>
    </source>
</evidence>
<dbReference type="AlphaFoldDB" id="A0A1G1UXV9"/>
<evidence type="ECO:0000256" key="1">
    <source>
        <dbReference type="ARBA" id="ARBA00007698"/>
    </source>
</evidence>
<dbReference type="Gene3D" id="6.10.160.10">
    <property type="match status" value="1"/>
</dbReference>
<evidence type="ECO:0000256" key="7">
    <source>
        <dbReference type="HAMAP-Rule" id="MF_00382"/>
    </source>
</evidence>
<evidence type="ECO:0000256" key="3">
    <source>
        <dbReference type="ARBA" id="ARBA00022884"/>
    </source>
</evidence>
<evidence type="ECO:0000256" key="2">
    <source>
        <dbReference type="ARBA" id="ARBA00022730"/>
    </source>
</evidence>
<keyword evidence="3 7" id="KW-0694">RNA-binding</keyword>
<accession>A0A1G1UXV9</accession>
<name>A0A1G1UXV9_9BACT</name>
<dbReference type="PANTHER" id="PTHR10986">
    <property type="entry name" value="39S RIBOSOMAL PROTEIN L20"/>
    <property type="match status" value="1"/>
</dbReference>
<dbReference type="STRING" id="1797513.A2782_02390"/>
<dbReference type="InterPro" id="IPR005813">
    <property type="entry name" value="Ribosomal_bL20"/>
</dbReference>
<dbReference type="Proteomes" id="UP000177967">
    <property type="component" value="Unassembled WGS sequence"/>
</dbReference>
<dbReference type="GO" id="GO:0000027">
    <property type="term" value="P:ribosomal large subunit assembly"/>
    <property type="evidence" value="ECO:0007669"/>
    <property type="project" value="UniProtKB-UniRule"/>
</dbReference>
<evidence type="ECO:0000256" key="4">
    <source>
        <dbReference type="ARBA" id="ARBA00022980"/>
    </source>
</evidence>
<dbReference type="GO" id="GO:0005840">
    <property type="term" value="C:ribosome"/>
    <property type="evidence" value="ECO:0007669"/>
    <property type="project" value="UniProtKB-KW"/>
</dbReference>
<protein>
    <recommendedName>
        <fullName evidence="6 7">Large ribosomal subunit protein bL20</fullName>
    </recommendedName>
</protein>
<dbReference type="EMBL" id="MHBW01000033">
    <property type="protein sequence ID" value="OGY07973.1"/>
    <property type="molecule type" value="Genomic_DNA"/>
</dbReference>
<dbReference type="GO" id="GO:1990904">
    <property type="term" value="C:ribonucleoprotein complex"/>
    <property type="evidence" value="ECO:0007669"/>
    <property type="project" value="UniProtKB-KW"/>
</dbReference>
<gene>
    <name evidence="7" type="primary">rplT</name>
    <name evidence="9" type="ORF">A2782_02390</name>
</gene>
<dbReference type="InterPro" id="IPR035566">
    <property type="entry name" value="Ribosomal_protein_bL20_C"/>
</dbReference>
<dbReference type="FunFam" id="1.10.1900.20:FF:000001">
    <property type="entry name" value="50S ribosomal protein L20"/>
    <property type="match status" value="1"/>
</dbReference>
<keyword evidence="5 7" id="KW-0687">Ribonucleoprotein</keyword>
<dbReference type="HAMAP" id="MF_00382">
    <property type="entry name" value="Ribosomal_bL20"/>
    <property type="match status" value="1"/>
</dbReference>
<comment type="caution">
    <text evidence="9">The sequence shown here is derived from an EMBL/GenBank/DDBJ whole genome shotgun (WGS) entry which is preliminary data.</text>
</comment>
<dbReference type="CDD" id="cd07026">
    <property type="entry name" value="Ribosomal_L20"/>
    <property type="match status" value="1"/>
</dbReference>
<evidence type="ECO:0000256" key="5">
    <source>
        <dbReference type="ARBA" id="ARBA00023274"/>
    </source>
</evidence>
<dbReference type="Pfam" id="PF00453">
    <property type="entry name" value="Ribosomal_L20"/>
    <property type="match status" value="1"/>
</dbReference>
<reference evidence="9 10" key="1">
    <citation type="journal article" date="2016" name="Nat. Commun.">
        <title>Thousands of microbial genomes shed light on interconnected biogeochemical processes in an aquifer system.</title>
        <authorList>
            <person name="Anantharaman K."/>
            <person name="Brown C.T."/>
            <person name="Hug L.A."/>
            <person name="Sharon I."/>
            <person name="Castelle C.J."/>
            <person name="Probst A.J."/>
            <person name="Thomas B.C."/>
            <person name="Singh A."/>
            <person name="Wilkins M.J."/>
            <person name="Karaoz U."/>
            <person name="Brodie E.L."/>
            <person name="Williams K.H."/>
            <person name="Hubbard S.S."/>
            <person name="Banfield J.F."/>
        </authorList>
    </citation>
    <scope>NUCLEOTIDE SEQUENCE [LARGE SCALE GENOMIC DNA]</scope>
</reference>